<comment type="caution">
    <text evidence="1">The sequence shown here is derived from an EMBL/GenBank/DDBJ whole genome shotgun (WGS) entry which is preliminary data.</text>
</comment>
<accession>A0AAD9QGE9</accession>
<reference evidence="1" key="2">
    <citation type="journal article" date="2023" name="Science">
        <title>Genomic signatures of disease resistance in endangered staghorn corals.</title>
        <authorList>
            <person name="Vollmer S.V."/>
            <person name="Selwyn J.D."/>
            <person name="Despard B.A."/>
            <person name="Roesel C.L."/>
        </authorList>
    </citation>
    <scope>NUCLEOTIDE SEQUENCE</scope>
    <source>
        <strain evidence="1">K2</strain>
    </source>
</reference>
<protein>
    <submittedName>
        <fullName evidence="1">Uncharacterized protein</fullName>
    </submittedName>
</protein>
<organism evidence="1 2">
    <name type="scientific">Acropora cervicornis</name>
    <name type="common">Staghorn coral</name>
    <dbReference type="NCBI Taxonomy" id="6130"/>
    <lineage>
        <taxon>Eukaryota</taxon>
        <taxon>Metazoa</taxon>
        <taxon>Cnidaria</taxon>
        <taxon>Anthozoa</taxon>
        <taxon>Hexacorallia</taxon>
        <taxon>Scleractinia</taxon>
        <taxon>Astrocoeniina</taxon>
        <taxon>Acroporidae</taxon>
        <taxon>Acropora</taxon>
    </lineage>
</organism>
<dbReference type="PANTHER" id="PTHR47331">
    <property type="entry name" value="PHD-TYPE DOMAIN-CONTAINING PROTEIN"/>
    <property type="match status" value="1"/>
</dbReference>
<dbReference type="PANTHER" id="PTHR47331:SF5">
    <property type="entry name" value="RIBONUCLEASE H"/>
    <property type="match status" value="1"/>
</dbReference>
<evidence type="ECO:0000313" key="2">
    <source>
        <dbReference type="Proteomes" id="UP001249851"/>
    </source>
</evidence>
<keyword evidence="2" id="KW-1185">Reference proteome</keyword>
<name>A0AAD9QGE9_ACRCE</name>
<evidence type="ECO:0000313" key="1">
    <source>
        <dbReference type="EMBL" id="KAK2560834.1"/>
    </source>
</evidence>
<dbReference type="EMBL" id="JARQWQ010000035">
    <property type="protein sequence ID" value="KAK2560834.1"/>
    <property type="molecule type" value="Genomic_DNA"/>
</dbReference>
<proteinExistence type="predicted"/>
<reference evidence="1" key="1">
    <citation type="journal article" date="2023" name="G3 (Bethesda)">
        <title>Whole genome assembly and annotation of the endangered Caribbean coral Acropora cervicornis.</title>
        <authorList>
            <person name="Selwyn J.D."/>
            <person name="Vollmer S.V."/>
        </authorList>
    </citation>
    <scope>NUCLEOTIDE SEQUENCE</scope>
    <source>
        <strain evidence="1">K2</strain>
    </source>
</reference>
<dbReference type="Proteomes" id="UP001249851">
    <property type="component" value="Unassembled WGS sequence"/>
</dbReference>
<sequence>MALTRLEHLKRNFIKDGKYKEDYIKFINEILSRGDAEEAPSVPPENQETWYIPHHGVYHPKKQKIRVVFDCSARFKGSSLNDQLLSEPDLTNNLLGVLCRFRMYHSAITCDVEKMFH</sequence>
<dbReference type="AlphaFoldDB" id="A0AAD9QGE9"/>
<gene>
    <name evidence="1" type="ORF">P5673_016644</name>
</gene>